<dbReference type="Pfam" id="PF04139">
    <property type="entry name" value="Rad9"/>
    <property type="match status" value="1"/>
</dbReference>
<evidence type="ECO:0000313" key="4">
    <source>
        <dbReference type="EMBL" id="ROW12272.1"/>
    </source>
</evidence>
<dbReference type="EMBL" id="LKEA01000001">
    <property type="protein sequence ID" value="ROW12272.1"/>
    <property type="molecule type" value="Genomic_DNA"/>
</dbReference>
<dbReference type="InterPro" id="IPR026584">
    <property type="entry name" value="Rad9"/>
</dbReference>
<evidence type="ECO:0000256" key="1">
    <source>
        <dbReference type="ARBA" id="ARBA00008494"/>
    </source>
</evidence>
<dbReference type="Gene3D" id="3.70.10.10">
    <property type="match status" value="1"/>
</dbReference>
<feature type="compositionally biased region" description="Polar residues" evidence="3">
    <location>
        <begin position="409"/>
        <end position="430"/>
    </location>
</feature>
<dbReference type="GO" id="GO:0030896">
    <property type="term" value="C:checkpoint clamp complex"/>
    <property type="evidence" value="ECO:0007669"/>
    <property type="project" value="UniProtKB-UniRule"/>
</dbReference>
<dbReference type="GO" id="GO:0071479">
    <property type="term" value="P:cellular response to ionizing radiation"/>
    <property type="evidence" value="ECO:0007669"/>
    <property type="project" value="TreeGrafter"/>
</dbReference>
<dbReference type="SUPFAM" id="SSF55979">
    <property type="entry name" value="DNA clamp"/>
    <property type="match status" value="1"/>
</dbReference>
<dbReference type="PANTHER" id="PTHR15237">
    <property type="entry name" value="DNA REPAIR PROTEIN RAD9"/>
    <property type="match status" value="1"/>
</dbReference>
<comment type="caution">
    <text evidence="4">The sequence shown here is derived from an EMBL/GenBank/DDBJ whole genome shotgun (WGS) entry which is preliminary data.</text>
</comment>
<dbReference type="InterPro" id="IPR007268">
    <property type="entry name" value="Rad9/Ddc1"/>
</dbReference>
<proteinExistence type="inferred from homology"/>
<dbReference type="PANTHER" id="PTHR15237:SF0">
    <property type="entry name" value="CELL CYCLE CHECKPOINT CONTROL PROTEIN"/>
    <property type="match status" value="1"/>
</dbReference>
<accession>A0A423X8H8</accession>
<dbReference type="InterPro" id="IPR046938">
    <property type="entry name" value="DNA_clamp_sf"/>
</dbReference>
<name>A0A423X8H8_9PEZI</name>
<feature type="compositionally biased region" description="Acidic residues" evidence="3">
    <location>
        <begin position="380"/>
        <end position="398"/>
    </location>
</feature>
<feature type="region of interest" description="Disordered" evidence="3">
    <location>
        <begin position="298"/>
        <end position="445"/>
    </location>
</feature>
<evidence type="ECO:0000256" key="3">
    <source>
        <dbReference type="SAM" id="MobiDB-lite"/>
    </source>
</evidence>
<dbReference type="OrthoDB" id="60092at2759"/>
<reference evidence="4 5" key="1">
    <citation type="submission" date="2015-09" db="EMBL/GenBank/DDBJ databases">
        <title>Host preference determinants of Valsa canker pathogens revealed by comparative genomics.</title>
        <authorList>
            <person name="Yin Z."/>
            <person name="Huang L."/>
        </authorList>
    </citation>
    <scope>NUCLEOTIDE SEQUENCE [LARGE SCALE GENOMIC DNA]</scope>
    <source>
        <strain evidence="4 5">03-1</strain>
    </source>
</reference>
<dbReference type="GO" id="GO:0000076">
    <property type="term" value="P:DNA replication checkpoint signaling"/>
    <property type="evidence" value="ECO:0007669"/>
    <property type="project" value="TreeGrafter"/>
</dbReference>
<organism evidence="4 5">
    <name type="scientific">Cytospora schulzeri</name>
    <dbReference type="NCBI Taxonomy" id="448051"/>
    <lineage>
        <taxon>Eukaryota</taxon>
        <taxon>Fungi</taxon>
        <taxon>Dikarya</taxon>
        <taxon>Ascomycota</taxon>
        <taxon>Pezizomycotina</taxon>
        <taxon>Sordariomycetes</taxon>
        <taxon>Sordariomycetidae</taxon>
        <taxon>Diaporthales</taxon>
        <taxon>Cytosporaceae</taxon>
        <taxon>Cytospora</taxon>
    </lineage>
</organism>
<dbReference type="PIRSF" id="PIRSF009303">
    <property type="entry name" value="Cell_cycle_RAD9"/>
    <property type="match status" value="1"/>
</dbReference>
<feature type="compositionally biased region" description="Low complexity" evidence="3">
    <location>
        <begin position="335"/>
        <end position="355"/>
    </location>
</feature>
<dbReference type="GO" id="GO:0031573">
    <property type="term" value="P:mitotic intra-S DNA damage checkpoint signaling"/>
    <property type="evidence" value="ECO:0007669"/>
    <property type="project" value="TreeGrafter"/>
</dbReference>
<dbReference type="Proteomes" id="UP000283895">
    <property type="component" value="Unassembled WGS sequence"/>
</dbReference>
<evidence type="ECO:0000256" key="2">
    <source>
        <dbReference type="PIRNR" id="PIRNR009303"/>
    </source>
</evidence>
<dbReference type="STRING" id="356882.A0A423X8H8"/>
<dbReference type="AlphaFoldDB" id="A0A423X8H8"/>
<keyword evidence="2" id="KW-0227">DNA damage</keyword>
<comment type="similarity">
    <text evidence="1 2">Belongs to the rad9 family.</text>
</comment>
<sequence length="458" mass="50919">MALVSFTLSEEGVGAFNDALLCIHKFSDDVSLEIKKDQLVLTALNLTKSAYASFTFAANRFFSRFSFEGNTQYRERFYCMIYIKALLSVFRTRTGGDPTRDRDNVTTIEKCDVSIDDGPGKKSRFIAKIFCRNGITATHRLSFEAKAPIHAKFDKDEAIHHWTINPRTLRSLMEHFGPGIDLLDINTDGDNVVNLTCFTEKQVSANNEAVLKKPLHTSIAVEMDEFDDINVADKLHIIVSVRDIRAILQHANWTTSELNAAYSRPGRPMKISYNGDGIICEFVLMTVDEKGTAAQKKGQSKAAAKAARPALNAAPNTPAAQANNNARQPSPPREQQAQQASMPPPARRSAAPRSSQFDIRAPLAQPPSTLKSDSLFLPQPDEDEQWEPVNPDEEDEEGDNPRLEWGASNEPNPSTLRTSYHFNTTQSNPQHDAGEDMPSYVEPTQRVSDVRKFGLFGS</sequence>
<gene>
    <name evidence="4" type="ORF">VMCG_00007</name>
</gene>
<protein>
    <recommendedName>
        <fullName evidence="2">DNA repair protein rad9</fullName>
    </recommendedName>
</protein>
<feature type="compositionally biased region" description="Low complexity" evidence="3">
    <location>
        <begin position="298"/>
        <end position="328"/>
    </location>
</feature>
<keyword evidence="5" id="KW-1185">Reference proteome</keyword>
<evidence type="ECO:0000313" key="5">
    <source>
        <dbReference type="Proteomes" id="UP000283895"/>
    </source>
</evidence>
<comment type="function">
    <text evidence="2">Acts in DNA repair and mutagenesis. Involved in promoting resistance to ionizing radiation and UV light, as well as regulating cell cycle progression after irradiation.</text>
</comment>
<dbReference type="GO" id="GO:0006281">
    <property type="term" value="P:DNA repair"/>
    <property type="evidence" value="ECO:0007669"/>
    <property type="project" value="UniProtKB-UniRule"/>
</dbReference>